<sequence>MKNNDIKIKNSSSSLSEFVKRPLASDEEVAAFDKYVADEAKEKEVKDSLAKIYQDDKGNQVDIKTLTVKRGRGFFSNLFIFAFVMFVLAGAAYAAYNYIYLKINAPKQPVNLSIEAVREVAAGEEFYYQVNYKNEDNVAINNIEIKVKFPDSFIFLSSDPSPSRNNNFWEIPSLSAHRSDTIKIKGRLVAPEGQSDIILAEMTYRPENFSSEFKKSAVQQTKINDLGLDFSLVSSGNALVNEDNDIIIKFKAKAENYLNNFRLSLVYPPEVEIINPPADKPEAATSTPAVPKIESSGPGAWQFSNLGKNENQFTVKFKVKEKKQPTVDLSLKFELPAATPDGAMEYYLFYQKDLTYEVIKSDFNIGVIINGSPLDQAVNFGQTLNYAISYANKGEALMKDVIIMAVLESDFLDWQTLADKNNGKVGGNTLSWSKTEIPALAEMPSGAEETIDFSIRLKPSAVIDPGKLYQVKSYVKYSLAGKSAGGESQSNAIINKINSDLNLSEQLRYFSDDNLAVGSGPLPPKAGQTTSLKVYWTINNNLHELDDLVISFNLPANVTWDDKSRSSVGAVSFDSQANKVVWQIGRLPVVVYKADAEFNLSITPAESDRNKIMVILPGTSIAALDKVTGMAINKTLKAKTSKLEDDNMASGDGVVQ</sequence>
<gene>
    <name evidence="2" type="ORF">A3H09_03560</name>
</gene>
<protein>
    <recommendedName>
        <fullName evidence="4">DUF11 domain-containing protein</fullName>
    </recommendedName>
</protein>
<dbReference type="Proteomes" id="UP000176915">
    <property type="component" value="Unassembled WGS sequence"/>
</dbReference>
<accession>A0A1F5SZS4</accession>
<keyword evidence="1" id="KW-0812">Transmembrane</keyword>
<name>A0A1F5SZS4_9BACT</name>
<proteinExistence type="predicted"/>
<dbReference type="Gene3D" id="2.60.40.1170">
    <property type="entry name" value="Mu homology domain, subdomain B"/>
    <property type="match status" value="1"/>
</dbReference>
<reference evidence="2 3" key="1">
    <citation type="journal article" date="2016" name="Nat. Commun.">
        <title>Thousands of microbial genomes shed light on interconnected biogeochemical processes in an aquifer system.</title>
        <authorList>
            <person name="Anantharaman K."/>
            <person name="Brown C.T."/>
            <person name="Hug L.A."/>
            <person name="Sharon I."/>
            <person name="Castelle C.J."/>
            <person name="Probst A.J."/>
            <person name="Thomas B.C."/>
            <person name="Singh A."/>
            <person name="Wilkins M.J."/>
            <person name="Karaoz U."/>
            <person name="Brodie E.L."/>
            <person name="Williams K.H."/>
            <person name="Hubbard S.S."/>
            <person name="Banfield J.F."/>
        </authorList>
    </citation>
    <scope>NUCLEOTIDE SEQUENCE [LARGE SCALE GENOMIC DNA]</scope>
</reference>
<dbReference type="AlphaFoldDB" id="A0A1F5SZS4"/>
<evidence type="ECO:0000313" key="2">
    <source>
        <dbReference type="EMBL" id="OGF31973.1"/>
    </source>
</evidence>
<comment type="caution">
    <text evidence="2">The sequence shown here is derived from an EMBL/GenBank/DDBJ whole genome shotgun (WGS) entry which is preliminary data.</text>
</comment>
<organism evidence="2 3">
    <name type="scientific">Candidatus Falkowbacteria bacterium RIFCSPLOWO2_12_FULL_45_13</name>
    <dbReference type="NCBI Taxonomy" id="1797991"/>
    <lineage>
        <taxon>Bacteria</taxon>
        <taxon>Candidatus Falkowiibacteriota</taxon>
    </lineage>
</organism>
<evidence type="ECO:0000256" key="1">
    <source>
        <dbReference type="SAM" id="Phobius"/>
    </source>
</evidence>
<dbReference type="EMBL" id="MFFY01000013">
    <property type="protein sequence ID" value="OGF31973.1"/>
    <property type="molecule type" value="Genomic_DNA"/>
</dbReference>
<keyword evidence="1" id="KW-1133">Transmembrane helix</keyword>
<keyword evidence="1" id="KW-0472">Membrane</keyword>
<feature type="transmembrane region" description="Helical" evidence="1">
    <location>
        <begin position="74"/>
        <end position="96"/>
    </location>
</feature>
<evidence type="ECO:0000313" key="3">
    <source>
        <dbReference type="Proteomes" id="UP000176915"/>
    </source>
</evidence>
<evidence type="ECO:0008006" key="4">
    <source>
        <dbReference type="Google" id="ProtNLM"/>
    </source>
</evidence>